<keyword evidence="3" id="KW-1185">Reference proteome</keyword>
<feature type="region of interest" description="Disordered" evidence="1">
    <location>
        <begin position="55"/>
        <end position="97"/>
    </location>
</feature>
<evidence type="ECO:0000256" key="1">
    <source>
        <dbReference type="SAM" id="MobiDB-lite"/>
    </source>
</evidence>
<dbReference type="AlphaFoldDB" id="A0A8T0W361"/>
<organism evidence="2 3">
    <name type="scientific">Panicum virgatum</name>
    <name type="common">Blackwell switchgrass</name>
    <dbReference type="NCBI Taxonomy" id="38727"/>
    <lineage>
        <taxon>Eukaryota</taxon>
        <taxon>Viridiplantae</taxon>
        <taxon>Streptophyta</taxon>
        <taxon>Embryophyta</taxon>
        <taxon>Tracheophyta</taxon>
        <taxon>Spermatophyta</taxon>
        <taxon>Magnoliopsida</taxon>
        <taxon>Liliopsida</taxon>
        <taxon>Poales</taxon>
        <taxon>Poaceae</taxon>
        <taxon>PACMAD clade</taxon>
        <taxon>Panicoideae</taxon>
        <taxon>Panicodae</taxon>
        <taxon>Paniceae</taxon>
        <taxon>Panicinae</taxon>
        <taxon>Panicum</taxon>
        <taxon>Panicum sect. Hiantes</taxon>
    </lineage>
</organism>
<feature type="compositionally biased region" description="Polar residues" evidence="1">
    <location>
        <begin position="55"/>
        <end position="67"/>
    </location>
</feature>
<feature type="compositionally biased region" description="Polar residues" evidence="1">
    <location>
        <begin position="134"/>
        <end position="148"/>
    </location>
</feature>
<proteinExistence type="predicted"/>
<dbReference type="Proteomes" id="UP000823388">
    <property type="component" value="Chromosome 2K"/>
</dbReference>
<evidence type="ECO:0000313" key="2">
    <source>
        <dbReference type="EMBL" id="KAG2643681.1"/>
    </source>
</evidence>
<feature type="region of interest" description="Disordered" evidence="1">
    <location>
        <begin position="1"/>
        <end position="33"/>
    </location>
</feature>
<reference evidence="2" key="1">
    <citation type="submission" date="2020-05" db="EMBL/GenBank/DDBJ databases">
        <title>WGS assembly of Panicum virgatum.</title>
        <authorList>
            <person name="Lovell J.T."/>
            <person name="Jenkins J."/>
            <person name="Shu S."/>
            <person name="Juenger T.E."/>
            <person name="Schmutz J."/>
        </authorList>
    </citation>
    <scope>NUCLEOTIDE SEQUENCE</scope>
    <source>
        <strain evidence="2">AP13</strain>
    </source>
</reference>
<comment type="caution">
    <text evidence="2">The sequence shown here is derived from an EMBL/GenBank/DDBJ whole genome shotgun (WGS) entry which is preliminary data.</text>
</comment>
<dbReference type="EMBL" id="CM029039">
    <property type="protein sequence ID" value="KAG2643681.1"/>
    <property type="molecule type" value="Genomic_DNA"/>
</dbReference>
<evidence type="ECO:0000313" key="3">
    <source>
        <dbReference type="Proteomes" id="UP000823388"/>
    </source>
</evidence>
<name>A0A8T0W361_PANVG</name>
<protein>
    <submittedName>
        <fullName evidence="2">Uncharacterized protein</fullName>
    </submittedName>
</protein>
<gene>
    <name evidence="2" type="ORF">PVAP13_2KG347917</name>
</gene>
<feature type="compositionally biased region" description="Basic and acidic residues" evidence="1">
    <location>
        <begin position="78"/>
        <end position="97"/>
    </location>
</feature>
<accession>A0A8T0W361</accession>
<sequence length="148" mass="16247">MAFAGDSRNTCPQEPRCCPAGPGSRASRRQGDTIMVPRACSRDLAEVQRCGRKVWQTQARHQPSRRTATAKLPYMADSDPRRPKPVTEDRAEGRVAAHGRHDGVWVVAVPHVAPNVETHAPPERRPNRTPRASEWSTQPAVAGSPSTE</sequence>
<feature type="region of interest" description="Disordered" evidence="1">
    <location>
        <begin position="113"/>
        <end position="148"/>
    </location>
</feature>